<dbReference type="InterPro" id="IPR036188">
    <property type="entry name" value="FAD/NAD-bd_sf"/>
</dbReference>
<evidence type="ECO:0000313" key="2">
    <source>
        <dbReference type="EMBL" id="MDH6062577.1"/>
    </source>
</evidence>
<keyword evidence="1" id="KW-0472">Membrane</keyword>
<sequence length="716" mass="81734">MKEILYLEIPTPDTAAVLSWLQKDFQPECGEKLVTPDGLRLKIPTKITNAEAVTTEKLARELSVFLWSVQRTTYLKVFRWADQPVCGEAQILKRLNHQIRQQFPHKYLEPPVIDSQASIFEELETVYPLTVKYFRQMPNGEYDLKRAYWWEQRWREGVRNPRQPRQVVFSQIRAFAEDEKISKITPLSSPTYDLIYIGGALGVIHAAVMAKLGYKVLLVERLPFGRMNREWNISRDELQSLLNLGLVTASELETLIVREYKDGFNKFFDGNNPPKLRSPVLHTPTVLNIALDSEKWLRMCGQKLCDAGGEIWDETEFMRADIDKSQVVITVKNCKDGNEQRVSGRLLIDAMGTASPIAWQLNGGRAFDSVCPTVGAVISGGFAPGVWDSQYGDVLYSHGDISRGRQLIWELFPGFDEELTIYLFHYHEVNPQNPGSLLEMYEDFFTILPEYRRCDLDKLIWKKPTFGYIPGHFSVGSSDRTVAFDRLIAIGDAASLQSPLVFTGFGSLVRNLQRLTTLLDTAIKHDLLSWRNLNRIRAYQSNVSVTWLFSKGMMVPTGKFLPPQRINSMLNTFFGLLADEPQEVADNFIKDRCDWFTFNRLALKAARRNPALILWIWQLAGFKDLVRWLGNYFNFGLHSLVSALLSGWFPRLLVRSQPWLETRYPALWFRLLVIKYAITFGTALGAIATGKPPSPNPSAQFNSDTIIAKSEAKILN</sequence>
<keyword evidence="1" id="KW-1133">Transmembrane helix</keyword>
<dbReference type="Gene3D" id="3.50.50.60">
    <property type="entry name" value="FAD/NAD(P)-binding domain"/>
    <property type="match status" value="1"/>
</dbReference>
<dbReference type="RefSeq" id="WP_280700389.1">
    <property type="nucleotide sequence ID" value="NZ_JANQDL010000019.1"/>
</dbReference>
<reference evidence="2 3" key="1">
    <citation type="journal article" date="2023" name="J. Phycol.">
        <title>Chrysosporum ovalisporum is synonymous with the true-branching cyanobacterium Umezakia natans (Nostocales/Aphanizomenonaceae).</title>
        <authorList>
            <person name="McGregor G.B."/>
            <person name="Sendall B.C."/>
            <person name="Niiyama Y."/>
            <person name="Tuji A."/>
            <person name="Willis A."/>
        </authorList>
    </citation>
    <scope>NUCLEOTIDE SEQUENCE [LARGE SCALE GENOMIC DNA]</scope>
    <source>
        <strain evidence="2 3">FSS-62</strain>
    </source>
</reference>
<evidence type="ECO:0000313" key="3">
    <source>
        <dbReference type="Proteomes" id="UP001159370"/>
    </source>
</evidence>
<keyword evidence="1" id="KW-0812">Transmembrane</keyword>
<gene>
    <name evidence="2" type="ORF">NWP23_01965</name>
</gene>
<comment type="caution">
    <text evidence="2">The sequence shown here is derived from an EMBL/GenBank/DDBJ whole genome shotgun (WGS) entry which is preliminary data.</text>
</comment>
<feature type="transmembrane region" description="Helical" evidence="1">
    <location>
        <begin position="666"/>
        <end position="688"/>
    </location>
</feature>
<name>A0AA43KDP7_9CYAN</name>
<accession>A0AA43KDP7</accession>
<dbReference type="AlphaFoldDB" id="A0AA43KDP7"/>
<dbReference type="PANTHER" id="PTHR32098:SF5">
    <property type="entry name" value="LYCOPENE BETA_EPSILON CYCLASE PROTEIN"/>
    <property type="match status" value="1"/>
</dbReference>
<dbReference type="Proteomes" id="UP001159370">
    <property type="component" value="Unassembled WGS sequence"/>
</dbReference>
<organism evidence="2 3">
    <name type="scientific">Umezakia ovalisporum FSS-62</name>
    <dbReference type="NCBI Taxonomy" id="2971776"/>
    <lineage>
        <taxon>Bacteria</taxon>
        <taxon>Bacillati</taxon>
        <taxon>Cyanobacteriota</taxon>
        <taxon>Cyanophyceae</taxon>
        <taxon>Nostocales</taxon>
        <taxon>Nodulariaceae</taxon>
        <taxon>Umezakia</taxon>
    </lineage>
</organism>
<protein>
    <submittedName>
        <fullName evidence="2">Flavin-dependent dehydrogenase</fullName>
    </submittedName>
</protein>
<dbReference type="PANTHER" id="PTHR32098">
    <property type="entry name" value="LYCOPENE BETA/EPSILON CYCLASE PROTEIN"/>
    <property type="match status" value="1"/>
</dbReference>
<evidence type="ECO:0000256" key="1">
    <source>
        <dbReference type="SAM" id="Phobius"/>
    </source>
</evidence>
<dbReference type="SUPFAM" id="SSF51905">
    <property type="entry name" value="FAD/NAD(P)-binding domain"/>
    <property type="match status" value="1"/>
</dbReference>
<dbReference type="EMBL" id="JANQDL010000019">
    <property type="protein sequence ID" value="MDH6062577.1"/>
    <property type="molecule type" value="Genomic_DNA"/>
</dbReference>
<feature type="transmembrane region" description="Helical" evidence="1">
    <location>
        <begin position="635"/>
        <end position="654"/>
    </location>
</feature>
<proteinExistence type="predicted"/>